<gene>
    <name evidence="33" type="primary">CYP2E1</name>
</gene>
<dbReference type="InterPro" id="IPR017972">
    <property type="entry name" value="Cyt_P450_CS"/>
</dbReference>
<sequence>MLLLSASRMSSSLGTTVHAQVTSSTDRLTRKKYMGVWSRGLEAMAATMRRFPPSAATKRQRKSAKKGPRSRGASEKPCRMNSVSSVRLLMAQTGLGSRLCGCKTGRSSRSAVRAGAPRGQPFDPTFLLGFAPFNVIADILFHKHFDYSDQTGLRIQKLFNENFHLLSTGWLQLYNIFPSYLHYLPGSHRKVLRNVAELKDYSLERVKEHQESLDPTCSRDFTDCLLQELQKERYGTEPWYTLDNIAVTVADLFFAGTETTSTTLRYGLLILMKYPEVEEKLHEEIDRVIGPSRVPAIKDRLEMPYMDAVVHEIQRFIDLLPSNLPHVANQDTMFRGYVIPKGTVVIPTLDSVLFDKQEFPDPEKFKPEHFLNENGKFKYSDYFKAFSAGKRVCVGEGLARMELFLFLSAILQHFNLKSLVDPKDIDLSPCTIGFAKIPPHYKLCVVPRSG</sequence>
<dbReference type="Gene3D" id="1.10.630.10">
    <property type="entry name" value="Cytochrome P450"/>
    <property type="match status" value="1"/>
</dbReference>
<dbReference type="GO" id="GO:0005506">
    <property type="term" value="F:iron ion binding"/>
    <property type="evidence" value="ECO:0007669"/>
    <property type="project" value="UniProtKB-UniRule"/>
</dbReference>
<evidence type="ECO:0000256" key="11">
    <source>
        <dbReference type="ARBA" id="ARBA00022792"/>
    </source>
</evidence>
<dbReference type="PRINTS" id="PR01687">
    <property type="entry name" value="EP450ICYP2E"/>
</dbReference>
<keyword evidence="9 29" id="KW-0349">Heme</keyword>
<comment type="pathway">
    <text evidence="3 31">Lipid metabolism; fatty acid metabolism.</text>
</comment>
<evidence type="ECO:0000256" key="5">
    <source>
        <dbReference type="ARBA" id="ARBA00011772"/>
    </source>
</evidence>
<keyword evidence="14 31" id="KW-0492">Microsome</keyword>
<dbReference type="PANTHER" id="PTHR24300">
    <property type="entry name" value="CYTOCHROME P450 508A4-RELATED"/>
    <property type="match status" value="1"/>
</dbReference>
<comment type="activity regulation">
    <text evidence="31">The omega-1 hydroxylase activity is stimulated by cytochrome b5.</text>
</comment>
<evidence type="ECO:0000256" key="16">
    <source>
        <dbReference type="ARBA" id="ARBA00023002"/>
    </source>
</evidence>
<dbReference type="GO" id="GO:0006631">
    <property type="term" value="P:fatty acid metabolic process"/>
    <property type="evidence" value="ECO:0007669"/>
    <property type="project" value="UniProtKB-UniPathway"/>
</dbReference>
<comment type="catalytic activity">
    <reaction evidence="31">
        <text>an organic molecule + reduced [NADPH--hemoprotein reductase] + O2 = an alcohol + oxidized [NADPH--hemoprotein reductase] + H2O + H(+)</text>
        <dbReference type="Rhea" id="RHEA:17149"/>
        <dbReference type="Rhea" id="RHEA-COMP:11964"/>
        <dbReference type="Rhea" id="RHEA-COMP:11965"/>
        <dbReference type="ChEBI" id="CHEBI:15377"/>
        <dbReference type="ChEBI" id="CHEBI:15378"/>
        <dbReference type="ChEBI" id="CHEBI:15379"/>
        <dbReference type="ChEBI" id="CHEBI:30879"/>
        <dbReference type="ChEBI" id="CHEBI:57618"/>
        <dbReference type="ChEBI" id="CHEBI:58210"/>
        <dbReference type="ChEBI" id="CHEBI:142491"/>
    </reaction>
    <physiologicalReaction direction="left-to-right" evidence="31">
        <dbReference type="Rhea" id="RHEA:17150"/>
    </physiologicalReaction>
</comment>
<dbReference type="EC" id="1.14.13.n7" evidence="7 31"/>
<keyword evidence="21" id="KW-0472">Membrane</keyword>
<evidence type="ECO:0000256" key="7">
    <source>
        <dbReference type="ARBA" id="ARBA00013248"/>
    </source>
</evidence>
<evidence type="ECO:0000256" key="1">
    <source>
        <dbReference type="ARBA" id="ARBA00001971"/>
    </source>
</evidence>
<evidence type="ECO:0000256" key="19">
    <source>
        <dbReference type="ARBA" id="ARBA00023098"/>
    </source>
</evidence>
<evidence type="ECO:0000256" key="15">
    <source>
        <dbReference type="ARBA" id="ARBA00022857"/>
    </source>
</evidence>
<comment type="cofactor">
    <cofactor evidence="1 29 31">
        <name>heme</name>
        <dbReference type="ChEBI" id="CHEBI:30413"/>
    </cofactor>
</comment>
<reference evidence="33" key="2">
    <citation type="submission" date="2025-08" db="UniProtKB">
        <authorList>
            <consortium name="Ensembl"/>
        </authorList>
    </citation>
    <scope>IDENTIFICATION</scope>
</reference>
<comment type="catalytic activity">
    <reaction evidence="23 31">
        <text>(5Z,8Z,11Z,14Z,17Z)-eicosapentaenoate + reduced [NADPH--hemoprotein reductase] + O2 = 19-hydroxy-(5Z,8Z,11Z,14Z,17Z)-eicosapentaenoate + oxidized [NADPH--hemoprotein reductase] + H2O + H(+)</text>
        <dbReference type="Rhea" id="RHEA:39787"/>
        <dbReference type="Rhea" id="RHEA-COMP:11964"/>
        <dbReference type="Rhea" id="RHEA-COMP:11965"/>
        <dbReference type="ChEBI" id="CHEBI:15377"/>
        <dbReference type="ChEBI" id="CHEBI:15378"/>
        <dbReference type="ChEBI" id="CHEBI:15379"/>
        <dbReference type="ChEBI" id="CHEBI:57618"/>
        <dbReference type="ChEBI" id="CHEBI:58210"/>
        <dbReference type="ChEBI" id="CHEBI:58562"/>
        <dbReference type="ChEBI" id="CHEBI:76636"/>
    </reaction>
    <physiologicalReaction direction="left-to-right" evidence="23 31">
        <dbReference type="Rhea" id="RHEA:39788"/>
    </physiologicalReaction>
</comment>
<evidence type="ECO:0000256" key="10">
    <source>
        <dbReference type="ARBA" id="ARBA00022723"/>
    </source>
</evidence>
<feature type="region of interest" description="Disordered" evidence="32">
    <location>
        <begin position="48"/>
        <end position="80"/>
    </location>
</feature>
<comment type="subunit">
    <text evidence="5 31">Interacts with chaperones HSP70 and HSP90; this interaction is required for initial targeting to mitochondria.</text>
</comment>
<evidence type="ECO:0000256" key="6">
    <source>
        <dbReference type="ARBA" id="ARBA00012109"/>
    </source>
</evidence>
<evidence type="ECO:0000256" key="4">
    <source>
        <dbReference type="ARBA" id="ARBA00010617"/>
    </source>
</evidence>
<comment type="similarity">
    <text evidence="4 30">Belongs to the cytochrome P450 family.</text>
</comment>
<evidence type="ECO:0000313" key="34">
    <source>
        <dbReference type="Proteomes" id="UP000694542"/>
    </source>
</evidence>
<proteinExistence type="inferred from homology"/>
<comment type="catalytic activity">
    <reaction evidence="26 31">
        <text>(4Z,7Z,10Z,13Z,16Z,19Z)-docosahexaenoate + reduced [NADPH--hemoprotein reductase] + O2 = 21-hydroxy-(4Z,7Z,10Z,13Z,16Z,19Z)-docosahexaenoate + oxidized [NADPH--hemoprotein reductase] + H2O + H(+)</text>
        <dbReference type="Rhea" id="RHEA:50088"/>
        <dbReference type="Rhea" id="RHEA-COMP:11964"/>
        <dbReference type="Rhea" id="RHEA-COMP:11965"/>
        <dbReference type="ChEBI" id="CHEBI:15377"/>
        <dbReference type="ChEBI" id="CHEBI:15378"/>
        <dbReference type="ChEBI" id="CHEBI:15379"/>
        <dbReference type="ChEBI" id="CHEBI:57618"/>
        <dbReference type="ChEBI" id="CHEBI:58210"/>
        <dbReference type="ChEBI" id="CHEBI:77016"/>
        <dbReference type="ChEBI" id="CHEBI:132025"/>
    </reaction>
    <physiologicalReaction direction="left-to-right" evidence="26 31">
        <dbReference type="Rhea" id="RHEA:50089"/>
    </physiologicalReaction>
</comment>
<comment type="catalytic activity">
    <reaction evidence="24 31">
        <text>tetradecanoate + reduced [NADPH--hemoprotein reductase] + O2 = 13-hydroxytetradecanoate + oxidized [NADPH--hemoprotein reductase] + H2O + H(+)</text>
        <dbReference type="Rhea" id="RHEA:50096"/>
        <dbReference type="Rhea" id="RHEA-COMP:11964"/>
        <dbReference type="Rhea" id="RHEA-COMP:11965"/>
        <dbReference type="ChEBI" id="CHEBI:15377"/>
        <dbReference type="ChEBI" id="CHEBI:15378"/>
        <dbReference type="ChEBI" id="CHEBI:15379"/>
        <dbReference type="ChEBI" id="CHEBI:30807"/>
        <dbReference type="ChEBI" id="CHEBI:57618"/>
        <dbReference type="ChEBI" id="CHEBI:58210"/>
        <dbReference type="ChEBI" id="CHEBI:132031"/>
    </reaction>
    <physiologicalReaction direction="left-to-right" evidence="24 31">
        <dbReference type="Rhea" id="RHEA:50097"/>
    </physiologicalReaction>
</comment>
<evidence type="ECO:0000256" key="29">
    <source>
        <dbReference type="PIRSR" id="PIRSR602401-1"/>
    </source>
</evidence>
<evidence type="ECO:0000256" key="22">
    <source>
        <dbReference type="ARBA" id="ARBA00045616"/>
    </source>
</evidence>
<keyword evidence="10 29" id="KW-0479">Metal-binding</keyword>
<keyword evidence="16 30" id="KW-0560">Oxidoreductase</keyword>
<evidence type="ECO:0000256" key="25">
    <source>
        <dbReference type="ARBA" id="ARBA00048272"/>
    </source>
</evidence>
<keyword evidence="19 31" id="KW-0443">Lipid metabolism</keyword>
<evidence type="ECO:0000256" key="9">
    <source>
        <dbReference type="ARBA" id="ARBA00022617"/>
    </source>
</evidence>
<evidence type="ECO:0000256" key="18">
    <source>
        <dbReference type="ARBA" id="ARBA00023033"/>
    </source>
</evidence>
<dbReference type="GO" id="GO:0030544">
    <property type="term" value="F:Hsp70 protein binding"/>
    <property type="evidence" value="ECO:0007669"/>
    <property type="project" value="UniProtKB-UniRule"/>
</dbReference>
<reference evidence="33" key="1">
    <citation type="submission" date="2018-10" db="EMBL/GenBank/DDBJ databases">
        <title>De novo assembly of a Great Dane genome.</title>
        <authorList>
            <person name="Kidd J.M."/>
            <person name="Pendleton A.L."/>
            <person name="Shen F."/>
            <person name="Emery S."/>
        </authorList>
    </citation>
    <scope>NUCLEOTIDE SEQUENCE [LARGE SCALE GENOMIC DNA]</scope>
    <source>
        <strain evidence="33">Great Dane</strain>
    </source>
</reference>
<evidence type="ECO:0000256" key="27">
    <source>
        <dbReference type="ARBA" id="ARBA00048569"/>
    </source>
</evidence>
<evidence type="ECO:0000256" key="23">
    <source>
        <dbReference type="ARBA" id="ARBA00047829"/>
    </source>
</evidence>
<comment type="catalytic activity">
    <reaction evidence="25">
        <text>an organic molecule + reduced [NADPH--hemoprotein reductase] + O2 = an alcohol + oxidized [NADPH--hemoprotein reductase] + H2O + H(+)</text>
        <dbReference type="Rhea" id="RHEA:17149"/>
        <dbReference type="Rhea" id="RHEA-COMP:11964"/>
        <dbReference type="Rhea" id="RHEA-COMP:11965"/>
        <dbReference type="ChEBI" id="CHEBI:15377"/>
        <dbReference type="ChEBI" id="CHEBI:15378"/>
        <dbReference type="ChEBI" id="CHEBI:15379"/>
        <dbReference type="ChEBI" id="CHEBI:30879"/>
        <dbReference type="ChEBI" id="CHEBI:57618"/>
        <dbReference type="ChEBI" id="CHEBI:58210"/>
        <dbReference type="ChEBI" id="CHEBI:142491"/>
        <dbReference type="EC" id="1.14.14.1"/>
    </reaction>
    <physiologicalReaction direction="left-to-right" evidence="25">
        <dbReference type="Rhea" id="RHEA:17150"/>
    </physiologicalReaction>
</comment>
<evidence type="ECO:0000256" key="21">
    <source>
        <dbReference type="ARBA" id="ARBA00023136"/>
    </source>
</evidence>
<evidence type="ECO:0000256" key="12">
    <source>
        <dbReference type="ARBA" id="ARBA00022824"/>
    </source>
</evidence>
<dbReference type="GO" id="GO:0005743">
    <property type="term" value="C:mitochondrial inner membrane"/>
    <property type="evidence" value="ECO:0007669"/>
    <property type="project" value="UniProtKB-SubCell"/>
</dbReference>
<dbReference type="InterPro" id="IPR008070">
    <property type="entry name" value="Cyt_P450_E_grp-I_CYP2E-like"/>
</dbReference>
<feature type="compositionally biased region" description="Basic residues" evidence="32">
    <location>
        <begin position="58"/>
        <end position="69"/>
    </location>
</feature>
<evidence type="ECO:0000256" key="28">
    <source>
        <dbReference type="ARBA" id="ARBA00048820"/>
    </source>
</evidence>
<comment type="function">
    <text evidence="22 31">A cytochrome P450 monooxygenase involved in the metabolism of fatty acids. Mechanistically, uses molecular oxygen inserting one oxygen atom into a substrate, and reducing the second into a water molecule, with two electrons provided by NADPH via cytochrome P450 reductase (NADPH--hemoprotein reductase). Catalyzes the hydroxylation of carbon-hydrogen bonds. Hydroxylates fatty acids specifically at the omega-1 position displaying the highest catalytic activity for saturated fatty acids. May be involved in the oxidative metabolism of xenobiotics.</text>
</comment>
<evidence type="ECO:0000256" key="26">
    <source>
        <dbReference type="ARBA" id="ARBA00048320"/>
    </source>
</evidence>
<name>A0A8C0T4B0_CANLF</name>
<organism evidence="33 34">
    <name type="scientific">Canis lupus familiaris</name>
    <name type="common">Dog</name>
    <name type="synonym">Canis familiaris</name>
    <dbReference type="NCBI Taxonomy" id="9615"/>
    <lineage>
        <taxon>Eukaryota</taxon>
        <taxon>Metazoa</taxon>
        <taxon>Chordata</taxon>
        <taxon>Craniata</taxon>
        <taxon>Vertebrata</taxon>
        <taxon>Euteleostomi</taxon>
        <taxon>Mammalia</taxon>
        <taxon>Eutheria</taxon>
        <taxon>Laurasiatheria</taxon>
        <taxon>Carnivora</taxon>
        <taxon>Caniformia</taxon>
        <taxon>Canidae</taxon>
        <taxon>Canis</taxon>
    </lineage>
</organism>
<evidence type="ECO:0000256" key="31">
    <source>
        <dbReference type="RuleBase" id="RU368050"/>
    </source>
</evidence>
<evidence type="ECO:0000256" key="2">
    <source>
        <dbReference type="ARBA" id="ARBA00004174"/>
    </source>
</evidence>
<dbReference type="OrthoDB" id="1103324at2759"/>
<dbReference type="GO" id="GO:0005789">
    <property type="term" value="C:endoplasmic reticulum membrane"/>
    <property type="evidence" value="ECO:0007669"/>
    <property type="project" value="UniProtKB-SubCell"/>
</dbReference>
<keyword evidence="15 31" id="KW-0521">NADP</keyword>
<dbReference type="SUPFAM" id="SSF48264">
    <property type="entry name" value="Cytochrome P450"/>
    <property type="match status" value="1"/>
</dbReference>
<evidence type="ECO:0000256" key="3">
    <source>
        <dbReference type="ARBA" id="ARBA00004872"/>
    </source>
</evidence>
<dbReference type="GO" id="GO:0051879">
    <property type="term" value="F:Hsp90 protein binding"/>
    <property type="evidence" value="ECO:0007669"/>
    <property type="project" value="UniProtKB-UniRule"/>
</dbReference>
<dbReference type="GO" id="GO:0020037">
    <property type="term" value="F:heme binding"/>
    <property type="evidence" value="ECO:0007669"/>
    <property type="project" value="UniProtKB-UniRule"/>
</dbReference>
<dbReference type="Pfam" id="PF00067">
    <property type="entry name" value="p450"/>
    <property type="match status" value="1"/>
</dbReference>
<dbReference type="Proteomes" id="UP000694542">
    <property type="component" value="Chromosome 28"/>
</dbReference>
<dbReference type="PANTHER" id="PTHR24300:SF356">
    <property type="entry name" value="CYTOCHROME P450 2E1"/>
    <property type="match status" value="1"/>
</dbReference>
<comment type="catalytic activity">
    <reaction evidence="27 31">
        <text>dodecanoate + reduced [NADPH--hemoprotein reductase] + O2 = 11-hydroxydodecanoate + oxidized [NADPH--hemoprotein reductase] + H2O + H(+)</text>
        <dbReference type="Rhea" id="RHEA:39751"/>
        <dbReference type="Rhea" id="RHEA-COMP:11964"/>
        <dbReference type="Rhea" id="RHEA-COMP:11965"/>
        <dbReference type="ChEBI" id="CHEBI:15377"/>
        <dbReference type="ChEBI" id="CHEBI:15378"/>
        <dbReference type="ChEBI" id="CHEBI:15379"/>
        <dbReference type="ChEBI" id="CHEBI:18262"/>
        <dbReference type="ChEBI" id="CHEBI:57618"/>
        <dbReference type="ChEBI" id="CHEBI:58210"/>
        <dbReference type="ChEBI" id="CHEBI:76628"/>
    </reaction>
    <physiologicalReaction direction="left-to-right" evidence="27 31">
        <dbReference type="Rhea" id="RHEA:39752"/>
    </physiologicalReaction>
</comment>
<dbReference type="UniPathway" id="UPA00199"/>
<comment type="catalytic activity">
    <reaction evidence="28 31">
        <text>(5Z,8Z,11Z)-eicosatrienoate + reduced [NADPH--hemoprotein reductase] + O2 = 19-hydroxy-(5Z,8Z,11Z)-eicosatrienoate + oxidized [NADPH--hemoprotein reductase] + H2O + H(+)</text>
        <dbReference type="Rhea" id="RHEA:50076"/>
        <dbReference type="Rhea" id="RHEA-COMP:11964"/>
        <dbReference type="Rhea" id="RHEA-COMP:11965"/>
        <dbReference type="ChEBI" id="CHEBI:15377"/>
        <dbReference type="ChEBI" id="CHEBI:15378"/>
        <dbReference type="ChEBI" id="CHEBI:15379"/>
        <dbReference type="ChEBI" id="CHEBI:57618"/>
        <dbReference type="ChEBI" id="CHEBI:58210"/>
        <dbReference type="ChEBI" id="CHEBI:78043"/>
        <dbReference type="ChEBI" id="CHEBI:132024"/>
    </reaction>
    <physiologicalReaction direction="left-to-right" evidence="28 31">
        <dbReference type="Rhea" id="RHEA:50077"/>
    </physiologicalReaction>
</comment>
<dbReference type="GO" id="GO:0016712">
    <property type="term" value="F:oxidoreductase activity, acting on paired donors, with incorporation or reduction of molecular oxygen, reduced flavin or flavoprotein as one donor, and incorporation of one atom of oxygen"/>
    <property type="evidence" value="ECO:0007669"/>
    <property type="project" value="UniProtKB-EC"/>
</dbReference>
<evidence type="ECO:0000256" key="30">
    <source>
        <dbReference type="RuleBase" id="RU000461"/>
    </source>
</evidence>
<comment type="subcellular location">
    <subcellularLocation>
        <location evidence="31">Endoplasmic reticulum membrane</location>
        <topology evidence="31">Peripheral membrane protein</topology>
    </subcellularLocation>
    <subcellularLocation>
        <location evidence="2 31">Microsome membrane</location>
        <topology evidence="2 31">Peripheral membrane protein</topology>
    </subcellularLocation>
    <subcellularLocation>
        <location evidence="31">Mitochondrion inner membrane</location>
        <topology evidence="31">Peripheral membrane protein</topology>
    </subcellularLocation>
</comment>
<evidence type="ECO:0000256" key="17">
    <source>
        <dbReference type="ARBA" id="ARBA00023004"/>
    </source>
</evidence>
<evidence type="ECO:0000256" key="13">
    <source>
        <dbReference type="ARBA" id="ARBA00022832"/>
    </source>
</evidence>
<evidence type="ECO:0000256" key="8">
    <source>
        <dbReference type="ARBA" id="ARBA00013837"/>
    </source>
</evidence>
<evidence type="ECO:0000256" key="24">
    <source>
        <dbReference type="ARBA" id="ARBA00048031"/>
    </source>
</evidence>
<evidence type="ECO:0000313" key="33">
    <source>
        <dbReference type="Ensembl" id="ENSCAFP00040030529.1"/>
    </source>
</evidence>
<feature type="region of interest" description="Disordered" evidence="32">
    <location>
        <begin position="1"/>
        <end position="25"/>
    </location>
</feature>
<keyword evidence="13 31" id="KW-0276">Fatty acid metabolism</keyword>
<accession>A0A8C0T4B0</accession>
<keyword evidence="12 31" id="KW-0256">Endoplasmic reticulum</keyword>
<dbReference type="InterPro" id="IPR050182">
    <property type="entry name" value="Cytochrome_P450_fam2"/>
</dbReference>
<dbReference type="Ensembl" id="ENSCAFT00040035069.1">
    <property type="protein sequence ID" value="ENSCAFP00040030529.1"/>
    <property type="gene ID" value="ENSCAFG00040018971.1"/>
</dbReference>
<dbReference type="PROSITE" id="PS00086">
    <property type="entry name" value="CYTOCHROME_P450"/>
    <property type="match status" value="1"/>
</dbReference>
<protein>
    <recommendedName>
        <fullName evidence="8 31">Cytochrome P450 2E1</fullName>
        <ecNumber evidence="7 31">1.14.13.n7</ecNumber>
        <ecNumber evidence="6 31">1.14.14.1</ecNumber>
    </recommendedName>
</protein>
<keyword evidence="18 30" id="KW-0503">Monooxygenase</keyword>
<feature type="binding site" description="axial binding residue" evidence="29">
    <location>
        <position position="393"/>
    </location>
    <ligand>
        <name>heme</name>
        <dbReference type="ChEBI" id="CHEBI:30413"/>
    </ligand>
    <ligandPart>
        <name>Fe</name>
        <dbReference type="ChEBI" id="CHEBI:18248"/>
    </ligandPart>
</feature>
<evidence type="ECO:0000256" key="20">
    <source>
        <dbReference type="ARBA" id="ARBA00023128"/>
    </source>
</evidence>
<evidence type="ECO:0000256" key="14">
    <source>
        <dbReference type="ARBA" id="ARBA00022848"/>
    </source>
</evidence>
<dbReference type="PRINTS" id="PR00385">
    <property type="entry name" value="P450"/>
</dbReference>
<keyword evidence="20 31" id="KW-0496">Mitochondrion</keyword>
<dbReference type="InterPro" id="IPR002401">
    <property type="entry name" value="Cyt_P450_E_grp-I"/>
</dbReference>
<feature type="compositionally biased region" description="Low complexity" evidence="32">
    <location>
        <begin position="1"/>
        <end position="13"/>
    </location>
</feature>
<keyword evidence="17 29" id="KW-0408">Iron</keyword>
<dbReference type="AlphaFoldDB" id="A0A8C0T4B0"/>
<keyword evidence="11 31" id="KW-0999">Mitochondrion inner membrane</keyword>
<dbReference type="FunFam" id="1.10.630.10:FF:000238">
    <property type="entry name" value="Cytochrome P450 2A6"/>
    <property type="match status" value="1"/>
</dbReference>
<dbReference type="InterPro" id="IPR001128">
    <property type="entry name" value="Cyt_P450"/>
</dbReference>
<feature type="compositionally biased region" description="Polar residues" evidence="32">
    <location>
        <begin position="14"/>
        <end position="25"/>
    </location>
</feature>
<dbReference type="EC" id="1.14.14.1" evidence="6 31"/>
<dbReference type="PRINTS" id="PR00463">
    <property type="entry name" value="EP450I"/>
</dbReference>
<dbReference type="InterPro" id="IPR036396">
    <property type="entry name" value="Cyt_P450_sf"/>
</dbReference>
<evidence type="ECO:0000256" key="32">
    <source>
        <dbReference type="SAM" id="MobiDB-lite"/>
    </source>
</evidence>